<dbReference type="Pfam" id="PF05598">
    <property type="entry name" value="DUF772"/>
    <property type="match status" value="1"/>
</dbReference>
<sequence length="105" mass="12054">MVEDIDFDLLYCWFVGLTMGDTVWDHSTFSANRDRLLNEYISSLFFERILALAEWKKLISDVHFSVDGMLIQALASHKSFVKKDGSTPPEHGGRNPMVDFNIQRA</sequence>
<evidence type="ECO:0000259" key="2">
    <source>
        <dbReference type="Pfam" id="PF05598"/>
    </source>
</evidence>
<gene>
    <name evidence="3" type="ORF">EBB_23315</name>
</gene>
<feature type="domain" description="Transposase InsH N-terminal" evidence="2">
    <location>
        <begin position="1"/>
        <end position="35"/>
    </location>
</feature>
<dbReference type="InterPro" id="IPR008490">
    <property type="entry name" value="Transposase_InsH_N"/>
</dbReference>
<dbReference type="EMBL" id="JACXST010000003">
    <property type="protein sequence ID" value="MBD9363355.1"/>
    <property type="molecule type" value="Genomic_DNA"/>
</dbReference>
<evidence type="ECO:0000313" key="4">
    <source>
        <dbReference type="Proteomes" id="UP000641152"/>
    </source>
</evidence>
<dbReference type="Proteomes" id="UP000641152">
    <property type="component" value="Unassembled WGS sequence"/>
</dbReference>
<reference evidence="3 4" key="1">
    <citation type="submission" date="2020-09" db="EMBL/GenBank/DDBJ databases">
        <title>Methylomonas albis sp. nov. and Methylomonas fluvii sp. nov.: Two cold-adapted methanotrophs from the River Elbe and an amended description of Methylovulum psychrotolerans strain Eb1.</title>
        <authorList>
            <person name="Bussmann I.K."/>
            <person name="Klings K.-W."/>
            <person name="Warnstedt J."/>
            <person name="Hoppert M."/>
            <person name="Saborowski A."/>
            <person name="Horn F."/>
            <person name="Liebner S."/>
        </authorList>
    </citation>
    <scope>NUCLEOTIDE SEQUENCE [LARGE SCALE GENOMIC DNA]</scope>
    <source>
        <strain evidence="3 4">EbB</strain>
    </source>
</reference>
<dbReference type="PANTHER" id="PTHR35604">
    <property type="entry name" value="TRANSPOSASE INSH FOR INSERTION SEQUENCE ELEMENT IS5A-RELATED"/>
    <property type="match status" value="1"/>
</dbReference>
<name>A0ABR9DKA0_9GAMM</name>
<protein>
    <submittedName>
        <fullName evidence="3">Transposase</fullName>
    </submittedName>
</protein>
<accession>A0ABR9DKA0</accession>
<evidence type="ECO:0000256" key="1">
    <source>
        <dbReference type="SAM" id="MobiDB-lite"/>
    </source>
</evidence>
<evidence type="ECO:0000313" key="3">
    <source>
        <dbReference type="EMBL" id="MBD9363355.1"/>
    </source>
</evidence>
<comment type="caution">
    <text evidence="3">The sequence shown here is derived from an EMBL/GenBank/DDBJ whole genome shotgun (WGS) entry which is preliminary data.</text>
</comment>
<keyword evidence="4" id="KW-1185">Reference proteome</keyword>
<dbReference type="PANTHER" id="PTHR35604:SF2">
    <property type="entry name" value="TRANSPOSASE INSH FOR INSERTION SEQUENCE ELEMENT IS5A-RELATED"/>
    <property type="match status" value="1"/>
</dbReference>
<organism evidence="3 4">
    <name type="scientific">Methylomonas fluvii</name>
    <dbReference type="NCBI Taxonomy" id="1854564"/>
    <lineage>
        <taxon>Bacteria</taxon>
        <taxon>Pseudomonadati</taxon>
        <taxon>Pseudomonadota</taxon>
        <taxon>Gammaproteobacteria</taxon>
        <taxon>Methylococcales</taxon>
        <taxon>Methylococcaceae</taxon>
        <taxon>Methylomonas</taxon>
    </lineage>
</organism>
<feature type="region of interest" description="Disordered" evidence="1">
    <location>
        <begin position="82"/>
        <end position="105"/>
    </location>
</feature>
<proteinExistence type="predicted"/>